<feature type="compositionally biased region" description="Basic and acidic residues" evidence="1">
    <location>
        <begin position="765"/>
        <end position="774"/>
    </location>
</feature>
<dbReference type="GeneID" id="5892508"/>
<reference evidence="3 4" key="1">
    <citation type="journal article" date="2008" name="Nature">
        <title>The genome of the choanoflagellate Monosiga brevicollis and the origin of metazoans.</title>
        <authorList>
            <consortium name="JGI Sequencing"/>
            <person name="King N."/>
            <person name="Westbrook M.J."/>
            <person name="Young S.L."/>
            <person name="Kuo A."/>
            <person name="Abedin M."/>
            <person name="Chapman J."/>
            <person name="Fairclough S."/>
            <person name="Hellsten U."/>
            <person name="Isogai Y."/>
            <person name="Letunic I."/>
            <person name="Marr M."/>
            <person name="Pincus D."/>
            <person name="Putnam N."/>
            <person name="Rokas A."/>
            <person name="Wright K.J."/>
            <person name="Zuzow R."/>
            <person name="Dirks W."/>
            <person name="Good M."/>
            <person name="Goodstein D."/>
            <person name="Lemons D."/>
            <person name="Li W."/>
            <person name="Lyons J.B."/>
            <person name="Morris A."/>
            <person name="Nichols S."/>
            <person name="Richter D.J."/>
            <person name="Salamov A."/>
            <person name="Bork P."/>
            <person name="Lim W.A."/>
            <person name="Manning G."/>
            <person name="Miller W.T."/>
            <person name="McGinnis W."/>
            <person name="Shapiro H."/>
            <person name="Tjian R."/>
            <person name="Grigoriev I.V."/>
            <person name="Rokhsar D."/>
        </authorList>
    </citation>
    <scope>NUCLEOTIDE SEQUENCE [LARGE SCALE GENOMIC DNA]</scope>
    <source>
        <strain evidence="4">MX1 / ATCC 50154</strain>
    </source>
</reference>
<sequence>MDINPSTGLNWVTYMADNWVVLRTQAAQSAGLARAVTDPMERLSAKTSTKRTKAQEVHDSLSKLSQMHENVELCASKLVSIAAGLDQLNDVLGRLQELSIERNVIVQRTSLYRTLTAHTAQRLSDVNRAKVQLKQEHDRHVLVSQSMQSDPALFEMAMRHQLEKLRQHRSLGSTKSSEHEPLRMAQVSHPSAKPLLCPVFSHPPILFVIELVDAEGQERLDEFLADVSEPVSPVKSMSHEGLESNTLVNAQDEEPSSTPELDKSNEKSHFCIVSRVFLRATVLHRPIGTMSRERLAAAGERKRVCVVGAGAAGLATAWSLGRHPDKFEVTVFDKNGWAGGVSTSEDVGQGHWINDGVQGAAPSYRNTLLLHRELGFEHHHVHLKVAFGKGETAWNNIAPTSLVLAHREEIERFGQVLQRIKNREWFYAFVRIRTVLRWFNFSKSFRDHLVFPLTALFFGTGNQTPEVSAVVVARVFLDPDIRLFDYDPEYLLHQTPDFLAFDKLSDVYARLAEKCNADVRLNQAVVRVERRRRDVLVTTDDGSTFAFDEIVFATDADTPLKMLTSTRWAERRVLGSVTYYNDISVTHEDEEYMRRHYEFDNERGDMYFVRTDPEDSEVIEMAFNLSNYQKQLDGTGRNIYQTIFLNDQIRDRWTWDEIDPNKILIKKWWKQMSHTWKHFFRVVPWVRFLQGRQHTWYAGSWTLFNTHELAIISGLAVAQRLGADYPFEHDHLAALQFDNLMKIATAEAGGTGSAADPLHQTAANKIDRQSDRPR</sequence>
<feature type="domain" description="Amine oxidase" evidence="2">
    <location>
        <begin position="312"/>
        <end position="721"/>
    </location>
</feature>
<protein>
    <recommendedName>
        <fullName evidence="2">Amine oxidase domain-containing protein</fullName>
    </recommendedName>
</protein>
<dbReference type="SUPFAM" id="SSF51905">
    <property type="entry name" value="FAD/NAD(P)-binding domain"/>
    <property type="match status" value="1"/>
</dbReference>
<dbReference type="KEGG" id="mbr:MONBRDRAFT_32980"/>
<feature type="region of interest" description="Disordered" evidence="1">
    <location>
        <begin position="751"/>
        <end position="774"/>
    </location>
</feature>
<evidence type="ECO:0000313" key="4">
    <source>
        <dbReference type="Proteomes" id="UP000001357"/>
    </source>
</evidence>
<dbReference type="Gene3D" id="3.50.50.60">
    <property type="entry name" value="FAD/NAD(P)-binding domain"/>
    <property type="match status" value="1"/>
</dbReference>
<dbReference type="InterPro" id="IPR002937">
    <property type="entry name" value="Amino_oxidase"/>
</dbReference>
<dbReference type="PRINTS" id="PR00419">
    <property type="entry name" value="ADXRDTASE"/>
</dbReference>
<name>A9V2U7_MONBE</name>
<dbReference type="Pfam" id="PF01593">
    <property type="entry name" value="Amino_oxidase"/>
    <property type="match status" value="1"/>
</dbReference>
<dbReference type="PANTHER" id="PTHR42923">
    <property type="entry name" value="PROTOPORPHYRINOGEN OXIDASE"/>
    <property type="match status" value="1"/>
</dbReference>
<dbReference type="GO" id="GO:0016491">
    <property type="term" value="F:oxidoreductase activity"/>
    <property type="evidence" value="ECO:0000318"/>
    <property type="project" value="GO_Central"/>
</dbReference>
<accession>A9V2U7</accession>
<evidence type="ECO:0000256" key="1">
    <source>
        <dbReference type="SAM" id="MobiDB-lite"/>
    </source>
</evidence>
<dbReference type="eggNOG" id="ENOG502QPN7">
    <property type="taxonomic scope" value="Eukaryota"/>
</dbReference>
<organism evidence="3 4">
    <name type="scientific">Monosiga brevicollis</name>
    <name type="common">Choanoflagellate</name>
    <dbReference type="NCBI Taxonomy" id="81824"/>
    <lineage>
        <taxon>Eukaryota</taxon>
        <taxon>Choanoflagellata</taxon>
        <taxon>Craspedida</taxon>
        <taxon>Salpingoecidae</taxon>
        <taxon>Monosiga</taxon>
    </lineage>
</organism>
<gene>
    <name evidence="3" type="ORF">MONBRDRAFT_32980</name>
</gene>
<proteinExistence type="predicted"/>
<dbReference type="Gene3D" id="3.30.70.1990">
    <property type="match status" value="1"/>
</dbReference>
<feature type="region of interest" description="Disordered" evidence="1">
    <location>
        <begin position="234"/>
        <end position="264"/>
    </location>
</feature>
<dbReference type="InterPro" id="IPR050464">
    <property type="entry name" value="Zeta_carotene_desat/Oxidored"/>
</dbReference>
<dbReference type="Gene3D" id="1.10.405.20">
    <property type="match status" value="1"/>
</dbReference>
<dbReference type="PANTHER" id="PTHR42923:SF20">
    <property type="entry name" value="FLAVIN-CONTAINING AMINE OXIDASEDEHYDROGENASE"/>
    <property type="match status" value="1"/>
</dbReference>
<dbReference type="AlphaFoldDB" id="A9V2U7"/>
<dbReference type="InterPro" id="IPR036188">
    <property type="entry name" value="FAD/NAD-bd_sf"/>
</dbReference>
<dbReference type="STRING" id="81824.A9V2U7"/>
<evidence type="ECO:0000313" key="3">
    <source>
        <dbReference type="EMBL" id="EDQ87948.1"/>
    </source>
</evidence>
<dbReference type="InParanoid" id="A9V2U7"/>
<evidence type="ECO:0000259" key="2">
    <source>
        <dbReference type="Pfam" id="PF01593"/>
    </source>
</evidence>
<dbReference type="RefSeq" id="XP_001747024.1">
    <property type="nucleotide sequence ID" value="XM_001746972.1"/>
</dbReference>
<keyword evidence="4" id="KW-1185">Reference proteome</keyword>
<dbReference type="Proteomes" id="UP000001357">
    <property type="component" value="Unassembled WGS sequence"/>
</dbReference>
<dbReference type="EMBL" id="CH991556">
    <property type="protein sequence ID" value="EDQ87948.1"/>
    <property type="molecule type" value="Genomic_DNA"/>
</dbReference>